<evidence type="ECO:0000256" key="1">
    <source>
        <dbReference type="SAM" id="MobiDB-lite"/>
    </source>
</evidence>
<dbReference type="Gramene" id="KOM55381">
    <property type="protein sequence ID" value="KOM55381"/>
    <property type="gene ID" value="LR48_Vigan10g127300"/>
</dbReference>
<dbReference type="PANTHER" id="PTHR33018">
    <property type="entry name" value="OS10G0338966 PROTEIN-RELATED"/>
    <property type="match status" value="1"/>
</dbReference>
<dbReference type="PANTHER" id="PTHR33018:SF34">
    <property type="entry name" value="OS02G0472350 PROTEIN"/>
    <property type="match status" value="1"/>
</dbReference>
<evidence type="ECO:0000313" key="2">
    <source>
        <dbReference type="EMBL" id="KOM55381.1"/>
    </source>
</evidence>
<name>A0A0L9VK06_PHAAN</name>
<dbReference type="STRING" id="3914.A0A0L9VK06"/>
<sequence length="212" mass="23815">MANHPHSSRDETVSARPTRGATTLRQLMVRRNSGERTLVDVNVITGVTSSPNADVFRSYIGILARNRIFILTPSFDHVSEVDRNIIWNDQLDSLVKQSSQGKFTPEGCQYILTIAIERLEHPGRVCVVGTRVGIRDYFGSSSRQTSYAHNQEHEQRLTEEISKKLRAQLYDEVTTEAATVVPGMELSEDEVKVLVDDIIILDASVPVFYRLA</sequence>
<organism evidence="2 3">
    <name type="scientific">Phaseolus angularis</name>
    <name type="common">Azuki bean</name>
    <name type="synonym">Vigna angularis</name>
    <dbReference type="NCBI Taxonomy" id="3914"/>
    <lineage>
        <taxon>Eukaryota</taxon>
        <taxon>Viridiplantae</taxon>
        <taxon>Streptophyta</taxon>
        <taxon>Embryophyta</taxon>
        <taxon>Tracheophyta</taxon>
        <taxon>Spermatophyta</taxon>
        <taxon>Magnoliopsida</taxon>
        <taxon>eudicotyledons</taxon>
        <taxon>Gunneridae</taxon>
        <taxon>Pentapetalae</taxon>
        <taxon>rosids</taxon>
        <taxon>fabids</taxon>
        <taxon>Fabales</taxon>
        <taxon>Fabaceae</taxon>
        <taxon>Papilionoideae</taxon>
        <taxon>50 kb inversion clade</taxon>
        <taxon>NPAAA clade</taxon>
        <taxon>indigoferoid/millettioid clade</taxon>
        <taxon>Phaseoleae</taxon>
        <taxon>Vigna</taxon>
    </lineage>
</organism>
<gene>
    <name evidence="2" type="ORF">LR48_Vigan10g127300</name>
</gene>
<accession>A0A0L9VK06</accession>
<dbReference type="EMBL" id="CM003380">
    <property type="protein sequence ID" value="KOM55381.1"/>
    <property type="molecule type" value="Genomic_DNA"/>
</dbReference>
<feature type="region of interest" description="Disordered" evidence="1">
    <location>
        <begin position="1"/>
        <end position="20"/>
    </location>
</feature>
<dbReference type="Proteomes" id="UP000053144">
    <property type="component" value="Chromosome 10"/>
</dbReference>
<reference evidence="3" key="1">
    <citation type="journal article" date="2015" name="Proc. Natl. Acad. Sci. U.S.A.">
        <title>Genome sequencing of adzuki bean (Vigna angularis) provides insight into high starch and low fat accumulation and domestication.</title>
        <authorList>
            <person name="Yang K."/>
            <person name="Tian Z."/>
            <person name="Chen C."/>
            <person name="Luo L."/>
            <person name="Zhao B."/>
            <person name="Wang Z."/>
            <person name="Yu L."/>
            <person name="Li Y."/>
            <person name="Sun Y."/>
            <person name="Li W."/>
            <person name="Chen Y."/>
            <person name="Li Y."/>
            <person name="Zhang Y."/>
            <person name="Ai D."/>
            <person name="Zhao J."/>
            <person name="Shang C."/>
            <person name="Ma Y."/>
            <person name="Wu B."/>
            <person name="Wang M."/>
            <person name="Gao L."/>
            <person name="Sun D."/>
            <person name="Zhang P."/>
            <person name="Guo F."/>
            <person name="Wang W."/>
            <person name="Li Y."/>
            <person name="Wang J."/>
            <person name="Varshney R.K."/>
            <person name="Wang J."/>
            <person name="Ling H.Q."/>
            <person name="Wan P."/>
        </authorList>
    </citation>
    <scope>NUCLEOTIDE SEQUENCE</scope>
    <source>
        <strain evidence="3">cv. Jingnong 6</strain>
    </source>
</reference>
<protein>
    <submittedName>
        <fullName evidence="2">Uncharacterized protein</fullName>
    </submittedName>
</protein>
<evidence type="ECO:0000313" key="3">
    <source>
        <dbReference type="Proteomes" id="UP000053144"/>
    </source>
</evidence>
<dbReference type="AlphaFoldDB" id="A0A0L9VK06"/>
<proteinExistence type="predicted"/>